<feature type="region of interest" description="Disordered" evidence="1">
    <location>
        <begin position="1"/>
        <end position="25"/>
    </location>
</feature>
<evidence type="ECO:0000313" key="3">
    <source>
        <dbReference type="Proteomes" id="UP000759537"/>
    </source>
</evidence>
<dbReference type="Gene3D" id="1.20.1280.50">
    <property type="match status" value="1"/>
</dbReference>
<dbReference type="SUPFAM" id="SSF52047">
    <property type="entry name" value="RNI-like"/>
    <property type="match status" value="1"/>
</dbReference>
<dbReference type="AlphaFoldDB" id="A0A9P5JY07"/>
<evidence type="ECO:0008006" key="4">
    <source>
        <dbReference type="Google" id="ProtNLM"/>
    </source>
</evidence>
<dbReference type="EMBL" id="WHVB01000031">
    <property type="protein sequence ID" value="KAF8468633.1"/>
    <property type="molecule type" value="Genomic_DNA"/>
</dbReference>
<dbReference type="Proteomes" id="UP000759537">
    <property type="component" value="Unassembled WGS sequence"/>
</dbReference>
<reference evidence="2" key="2">
    <citation type="journal article" date="2020" name="Nat. Commun.">
        <title>Large-scale genome sequencing of mycorrhizal fungi provides insights into the early evolution of symbiotic traits.</title>
        <authorList>
            <person name="Miyauchi S."/>
            <person name="Kiss E."/>
            <person name="Kuo A."/>
            <person name="Drula E."/>
            <person name="Kohler A."/>
            <person name="Sanchez-Garcia M."/>
            <person name="Morin E."/>
            <person name="Andreopoulos B."/>
            <person name="Barry K.W."/>
            <person name="Bonito G."/>
            <person name="Buee M."/>
            <person name="Carver A."/>
            <person name="Chen C."/>
            <person name="Cichocki N."/>
            <person name="Clum A."/>
            <person name="Culley D."/>
            <person name="Crous P.W."/>
            <person name="Fauchery L."/>
            <person name="Girlanda M."/>
            <person name="Hayes R.D."/>
            <person name="Keri Z."/>
            <person name="LaButti K."/>
            <person name="Lipzen A."/>
            <person name="Lombard V."/>
            <person name="Magnuson J."/>
            <person name="Maillard F."/>
            <person name="Murat C."/>
            <person name="Nolan M."/>
            <person name="Ohm R.A."/>
            <person name="Pangilinan J."/>
            <person name="Pereira M.F."/>
            <person name="Perotto S."/>
            <person name="Peter M."/>
            <person name="Pfister S."/>
            <person name="Riley R."/>
            <person name="Sitrit Y."/>
            <person name="Stielow J.B."/>
            <person name="Szollosi G."/>
            <person name="Zifcakova L."/>
            <person name="Stursova M."/>
            <person name="Spatafora J.W."/>
            <person name="Tedersoo L."/>
            <person name="Vaario L.M."/>
            <person name="Yamada A."/>
            <person name="Yan M."/>
            <person name="Wang P."/>
            <person name="Xu J."/>
            <person name="Bruns T."/>
            <person name="Baldrian P."/>
            <person name="Vilgalys R."/>
            <person name="Dunand C."/>
            <person name="Henrissat B."/>
            <person name="Grigoriev I.V."/>
            <person name="Hibbett D."/>
            <person name="Nagy L.G."/>
            <person name="Martin F.M."/>
        </authorList>
    </citation>
    <scope>NUCLEOTIDE SEQUENCE</scope>
    <source>
        <strain evidence="2">Prilba</strain>
    </source>
</reference>
<keyword evidence="3" id="KW-1185">Reference proteome</keyword>
<dbReference type="InterPro" id="IPR032675">
    <property type="entry name" value="LRR_dom_sf"/>
</dbReference>
<reference evidence="2" key="1">
    <citation type="submission" date="2019-10" db="EMBL/GenBank/DDBJ databases">
        <authorList>
            <consortium name="DOE Joint Genome Institute"/>
            <person name="Kuo A."/>
            <person name="Miyauchi S."/>
            <person name="Kiss E."/>
            <person name="Drula E."/>
            <person name="Kohler A."/>
            <person name="Sanchez-Garcia M."/>
            <person name="Andreopoulos B."/>
            <person name="Barry K.W."/>
            <person name="Bonito G."/>
            <person name="Buee M."/>
            <person name="Carver A."/>
            <person name="Chen C."/>
            <person name="Cichocki N."/>
            <person name="Clum A."/>
            <person name="Culley D."/>
            <person name="Crous P.W."/>
            <person name="Fauchery L."/>
            <person name="Girlanda M."/>
            <person name="Hayes R."/>
            <person name="Keri Z."/>
            <person name="LaButti K."/>
            <person name="Lipzen A."/>
            <person name="Lombard V."/>
            <person name="Magnuson J."/>
            <person name="Maillard F."/>
            <person name="Morin E."/>
            <person name="Murat C."/>
            <person name="Nolan M."/>
            <person name="Ohm R."/>
            <person name="Pangilinan J."/>
            <person name="Pereira M."/>
            <person name="Perotto S."/>
            <person name="Peter M."/>
            <person name="Riley R."/>
            <person name="Sitrit Y."/>
            <person name="Stielow B."/>
            <person name="Szollosi G."/>
            <person name="Zifcakova L."/>
            <person name="Stursova M."/>
            <person name="Spatafora J.W."/>
            <person name="Tedersoo L."/>
            <person name="Vaario L.-M."/>
            <person name="Yamada A."/>
            <person name="Yan M."/>
            <person name="Wang P."/>
            <person name="Xu J."/>
            <person name="Bruns T."/>
            <person name="Baldrian P."/>
            <person name="Vilgalys R."/>
            <person name="Henrissat B."/>
            <person name="Grigoriev I.V."/>
            <person name="Hibbett D."/>
            <person name="Nagy L.G."/>
            <person name="Martin F.M."/>
        </authorList>
    </citation>
    <scope>NUCLEOTIDE SEQUENCE</scope>
    <source>
        <strain evidence="2">Prilba</strain>
    </source>
</reference>
<proteinExistence type="predicted"/>
<gene>
    <name evidence="2" type="ORF">DFH94DRAFT_281811</name>
</gene>
<dbReference type="Gene3D" id="3.80.10.10">
    <property type="entry name" value="Ribonuclease Inhibitor"/>
    <property type="match status" value="1"/>
</dbReference>
<protein>
    <recommendedName>
        <fullName evidence="4">F-box domain-containing protein</fullName>
    </recommendedName>
</protein>
<evidence type="ECO:0000256" key="1">
    <source>
        <dbReference type="SAM" id="MobiDB-lite"/>
    </source>
</evidence>
<accession>A0A9P5JY07</accession>
<evidence type="ECO:0000313" key="2">
    <source>
        <dbReference type="EMBL" id="KAF8468633.1"/>
    </source>
</evidence>
<name>A0A9P5JY07_9AGAM</name>
<comment type="caution">
    <text evidence="2">The sequence shown here is derived from an EMBL/GenBank/DDBJ whole genome shotgun (WGS) entry which is preliminary data.</text>
</comment>
<organism evidence="2 3">
    <name type="scientific">Russula ochroleuca</name>
    <dbReference type="NCBI Taxonomy" id="152965"/>
    <lineage>
        <taxon>Eukaryota</taxon>
        <taxon>Fungi</taxon>
        <taxon>Dikarya</taxon>
        <taxon>Basidiomycota</taxon>
        <taxon>Agaricomycotina</taxon>
        <taxon>Agaricomycetes</taxon>
        <taxon>Russulales</taxon>
        <taxon>Russulaceae</taxon>
        <taxon>Russula</taxon>
    </lineage>
</organism>
<sequence>MCACRQVSPPYSSTDRPPMPVTPSCPTHPELTNTCRCQVTSIDELPDEVLLEIFDFCVDEDAFEKEDVEAWQPLVHVCQRWRSVVFGSPRRLNLRLVCKPGTPVRDKLDVWPPLPLVIRGRIFLTDPNDNLITILKRRDRVCQINLHGVDLPLGKAMATMQEPFPELTELVLGSYLVTARGLPDSFLGGSAPRLRILNLHGIPFPGLPKLLLSATHLVDLRLSKIPHSGYTSPEALIAALSTLTSLRSLILIFQSSPDQAIRHPPPTRSLLPVLNTLALEGGTEYLDNLVARIDAPRLNDLEIIFFNQNALDTVDTPQFTQFISRTPMLEALEKAYVAFQVDCAGVNLSSQTSGHKELKVKIPCRELNRQVSSLKWFCTLHLPLSTSEDLYIYRNMDLQPDWEDHVENILWLELLHLFTGVKNLCLSKDIVPHIGPALQELVGGSMMEVLPIVQNISLEAPGIRPGEPVLEGIEEFIAA</sequence>
<dbReference type="OrthoDB" id="3221235at2759"/>